<accession>A0ABU0I742</accession>
<name>A0ABU0I742_9HYPH</name>
<dbReference type="Proteomes" id="UP001231124">
    <property type="component" value="Unassembled WGS sequence"/>
</dbReference>
<evidence type="ECO:0000256" key="2">
    <source>
        <dbReference type="SAM" id="Phobius"/>
    </source>
</evidence>
<keyword evidence="4" id="KW-1185">Reference proteome</keyword>
<evidence type="ECO:0000256" key="1">
    <source>
        <dbReference type="SAM" id="MobiDB-lite"/>
    </source>
</evidence>
<evidence type="ECO:0000313" key="3">
    <source>
        <dbReference type="EMBL" id="MDQ0449710.1"/>
    </source>
</evidence>
<comment type="caution">
    <text evidence="3">The sequence shown here is derived from an EMBL/GenBank/DDBJ whole genome shotgun (WGS) entry which is preliminary data.</text>
</comment>
<feature type="compositionally biased region" description="Pro residues" evidence="1">
    <location>
        <begin position="129"/>
        <end position="147"/>
    </location>
</feature>
<organism evidence="3 4">
    <name type="scientific">Methylobacterium aerolatum</name>
    <dbReference type="NCBI Taxonomy" id="418708"/>
    <lineage>
        <taxon>Bacteria</taxon>
        <taxon>Pseudomonadati</taxon>
        <taxon>Pseudomonadota</taxon>
        <taxon>Alphaproteobacteria</taxon>
        <taxon>Hyphomicrobiales</taxon>
        <taxon>Methylobacteriaceae</taxon>
        <taxon>Methylobacterium</taxon>
    </lineage>
</organism>
<keyword evidence="2" id="KW-1133">Transmembrane helix</keyword>
<feature type="region of interest" description="Disordered" evidence="1">
    <location>
        <begin position="123"/>
        <end position="147"/>
    </location>
</feature>
<keyword evidence="2" id="KW-0472">Membrane</keyword>
<proteinExistence type="predicted"/>
<protein>
    <submittedName>
        <fullName evidence="3">Uncharacterized protein</fullName>
    </submittedName>
</protein>
<feature type="transmembrane region" description="Helical" evidence="2">
    <location>
        <begin position="20"/>
        <end position="47"/>
    </location>
</feature>
<gene>
    <name evidence="3" type="ORF">QO012_004232</name>
</gene>
<sequence>MISPHALPDRRDADLPAFGFGRILAAFAPGLAVFALLVIGVAAAGLVSSVGGGRTPSQVPSLRPVFAVVSAAAPKATQDKATAVLKIERETTAVAADVELVSDPAMPGPASVAATPRRFGLAGFREAPVSPPPAAPAGSPLRPPRAA</sequence>
<reference evidence="3 4" key="1">
    <citation type="submission" date="2023-07" db="EMBL/GenBank/DDBJ databases">
        <title>Genomic Encyclopedia of Type Strains, Phase IV (KMG-IV): sequencing the most valuable type-strain genomes for metagenomic binning, comparative biology and taxonomic classification.</title>
        <authorList>
            <person name="Goeker M."/>
        </authorList>
    </citation>
    <scope>NUCLEOTIDE SEQUENCE [LARGE SCALE GENOMIC DNA]</scope>
    <source>
        <strain evidence="3 4">DSM 19013</strain>
    </source>
</reference>
<dbReference type="RefSeq" id="WP_238207539.1">
    <property type="nucleotide sequence ID" value="NZ_BPQE01000034.1"/>
</dbReference>
<dbReference type="EMBL" id="JAUSVP010000017">
    <property type="protein sequence ID" value="MDQ0449710.1"/>
    <property type="molecule type" value="Genomic_DNA"/>
</dbReference>
<keyword evidence="2" id="KW-0812">Transmembrane</keyword>
<evidence type="ECO:0000313" key="4">
    <source>
        <dbReference type="Proteomes" id="UP001231124"/>
    </source>
</evidence>